<evidence type="ECO:0000256" key="1">
    <source>
        <dbReference type="ARBA" id="ARBA00004651"/>
    </source>
</evidence>
<dbReference type="InterPro" id="IPR051393">
    <property type="entry name" value="ABC_transporter_permease"/>
</dbReference>
<evidence type="ECO:0000256" key="6">
    <source>
        <dbReference type="ARBA" id="ARBA00023136"/>
    </source>
</evidence>
<protein>
    <submittedName>
        <fullName evidence="9">Carbohydrate ABC transporter membrane protein 1, CUT1 family</fullName>
    </submittedName>
</protein>
<feature type="transmembrane region" description="Helical" evidence="7">
    <location>
        <begin position="45"/>
        <end position="75"/>
    </location>
</feature>
<evidence type="ECO:0000256" key="4">
    <source>
        <dbReference type="ARBA" id="ARBA00022692"/>
    </source>
</evidence>
<dbReference type="PANTHER" id="PTHR30193">
    <property type="entry name" value="ABC TRANSPORTER PERMEASE PROTEIN"/>
    <property type="match status" value="1"/>
</dbReference>
<feature type="transmembrane region" description="Helical" evidence="7">
    <location>
        <begin position="186"/>
        <end position="210"/>
    </location>
</feature>
<keyword evidence="5 7" id="KW-1133">Transmembrane helix</keyword>
<keyword evidence="2 7" id="KW-0813">Transport</keyword>
<keyword evidence="6 7" id="KW-0472">Membrane</keyword>
<dbReference type="InterPro" id="IPR035906">
    <property type="entry name" value="MetI-like_sf"/>
</dbReference>
<dbReference type="Pfam" id="PF00528">
    <property type="entry name" value="BPD_transp_1"/>
    <property type="match status" value="1"/>
</dbReference>
<dbReference type="CDD" id="cd06261">
    <property type="entry name" value="TM_PBP2"/>
    <property type="match status" value="1"/>
</dbReference>
<evidence type="ECO:0000256" key="3">
    <source>
        <dbReference type="ARBA" id="ARBA00022475"/>
    </source>
</evidence>
<feature type="transmembrane region" description="Helical" evidence="7">
    <location>
        <begin position="108"/>
        <end position="127"/>
    </location>
</feature>
<accession>A0A1H9LQG5</accession>
<keyword evidence="3" id="KW-1003">Cell membrane</keyword>
<feature type="transmembrane region" description="Helical" evidence="7">
    <location>
        <begin position="293"/>
        <end position="314"/>
    </location>
</feature>
<dbReference type="GO" id="GO:0005886">
    <property type="term" value="C:plasma membrane"/>
    <property type="evidence" value="ECO:0007669"/>
    <property type="project" value="UniProtKB-SubCell"/>
</dbReference>
<comment type="subcellular location">
    <subcellularLocation>
        <location evidence="1 7">Cell membrane</location>
        <topology evidence="1 7">Multi-pass membrane protein</topology>
    </subcellularLocation>
</comment>
<dbReference type="AlphaFoldDB" id="A0A1H9LQG5"/>
<name>A0A1H9LQG5_BUTFI</name>
<evidence type="ECO:0000259" key="8">
    <source>
        <dbReference type="PROSITE" id="PS50928"/>
    </source>
</evidence>
<keyword evidence="4 7" id="KW-0812">Transmembrane</keyword>
<dbReference type="eggNOG" id="COG1175">
    <property type="taxonomic scope" value="Bacteria"/>
</dbReference>
<proteinExistence type="inferred from homology"/>
<dbReference type="RefSeq" id="WP_242952665.1">
    <property type="nucleotide sequence ID" value="NZ_FOGJ01000002.1"/>
</dbReference>
<feature type="transmembrane region" description="Helical" evidence="7">
    <location>
        <begin position="139"/>
        <end position="160"/>
    </location>
</feature>
<feature type="domain" description="ABC transmembrane type-1" evidence="8">
    <location>
        <begin position="102"/>
        <end position="311"/>
    </location>
</feature>
<dbReference type="PANTHER" id="PTHR30193:SF37">
    <property type="entry name" value="INNER MEMBRANE ABC TRANSPORTER PERMEASE PROTEIN YCJO"/>
    <property type="match status" value="1"/>
</dbReference>
<dbReference type="SUPFAM" id="SSF161098">
    <property type="entry name" value="MetI-like"/>
    <property type="match status" value="1"/>
</dbReference>
<dbReference type="InterPro" id="IPR000515">
    <property type="entry name" value="MetI-like"/>
</dbReference>
<organism evidence="9 10">
    <name type="scientific">Butyrivibrio fibrisolvens</name>
    <dbReference type="NCBI Taxonomy" id="831"/>
    <lineage>
        <taxon>Bacteria</taxon>
        <taxon>Bacillati</taxon>
        <taxon>Bacillota</taxon>
        <taxon>Clostridia</taxon>
        <taxon>Lachnospirales</taxon>
        <taxon>Lachnospiraceae</taxon>
        <taxon>Butyrivibrio</taxon>
    </lineage>
</organism>
<dbReference type="GO" id="GO:0055085">
    <property type="term" value="P:transmembrane transport"/>
    <property type="evidence" value="ECO:0007669"/>
    <property type="project" value="InterPro"/>
</dbReference>
<dbReference type="PROSITE" id="PS50928">
    <property type="entry name" value="ABC_TM1"/>
    <property type="match status" value="1"/>
</dbReference>
<dbReference type="Gene3D" id="1.10.3720.10">
    <property type="entry name" value="MetI-like"/>
    <property type="match status" value="1"/>
</dbReference>
<comment type="similarity">
    <text evidence="7">Belongs to the binding-protein-dependent transport system permease family.</text>
</comment>
<feature type="transmembrane region" description="Helical" evidence="7">
    <location>
        <begin position="231"/>
        <end position="253"/>
    </location>
</feature>
<evidence type="ECO:0000313" key="9">
    <source>
        <dbReference type="EMBL" id="SER13731.1"/>
    </source>
</evidence>
<dbReference type="EMBL" id="FOGJ01000002">
    <property type="protein sequence ID" value="SER13731.1"/>
    <property type="molecule type" value="Genomic_DNA"/>
</dbReference>
<evidence type="ECO:0000313" key="10">
    <source>
        <dbReference type="Proteomes" id="UP000182584"/>
    </source>
</evidence>
<reference evidence="9 10" key="1">
    <citation type="submission" date="2016-10" db="EMBL/GenBank/DDBJ databases">
        <authorList>
            <person name="de Groot N.N."/>
        </authorList>
    </citation>
    <scope>NUCLEOTIDE SEQUENCE [LARGE SCALE GENOMIC DNA]</scope>
    <source>
        <strain evidence="9 10">AR40</strain>
    </source>
</reference>
<evidence type="ECO:0000256" key="5">
    <source>
        <dbReference type="ARBA" id="ARBA00022989"/>
    </source>
</evidence>
<evidence type="ECO:0000256" key="7">
    <source>
        <dbReference type="RuleBase" id="RU363032"/>
    </source>
</evidence>
<sequence>MKAIGKLNDLLSANARQKTAKINSKNHTKSPSQPKYLPVRLKDMAISFLFIVPSLIGVVLFFGAPFAVVVFYSLVDNPTKCNFVGTLNFTRVMDNSAFQKAALHTIEFSAIAVPLAVVLSLLLAIVLENKIPGRSAFRSMFLSPMMVPIASIVLIWQVLFHYNGLVNQVMGIFGADKIDWLKSDQAHIVIIALFLWKNLGYNMILFMAALSSVPEDQLEVARLENANAWQTFWYVKLRYLSSTIVFVALMSLINSFKVFREIYLMTGDYPYDSLYILQHYMNNKFRNLDYQDLSAAAILMSVIMVILVAALFTIEERFGKDVENS</sequence>
<gene>
    <name evidence="9" type="ORF">SAMN04487884_102152</name>
</gene>
<dbReference type="Proteomes" id="UP000182584">
    <property type="component" value="Unassembled WGS sequence"/>
</dbReference>
<evidence type="ECO:0000256" key="2">
    <source>
        <dbReference type="ARBA" id="ARBA00022448"/>
    </source>
</evidence>